<evidence type="ECO:0000313" key="1">
    <source>
        <dbReference type="EMBL" id="KAF2181050.1"/>
    </source>
</evidence>
<gene>
    <name evidence="1" type="ORF">K469DRAFT_713916</name>
</gene>
<organism evidence="1 2">
    <name type="scientific">Zopfia rhizophila CBS 207.26</name>
    <dbReference type="NCBI Taxonomy" id="1314779"/>
    <lineage>
        <taxon>Eukaryota</taxon>
        <taxon>Fungi</taxon>
        <taxon>Dikarya</taxon>
        <taxon>Ascomycota</taxon>
        <taxon>Pezizomycotina</taxon>
        <taxon>Dothideomycetes</taxon>
        <taxon>Dothideomycetes incertae sedis</taxon>
        <taxon>Zopfiaceae</taxon>
        <taxon>Zopfia</taxon>
    </lineage>
</organism>
<protein>
    <submittedName>
        <fullName evidence="1">Uncharacterized protein</fullName>
    </submittedName>
</protein>
<dbReference type="AlphaFoldDB" id="A0A6A6DSW0"/>
<sequence length="82" mass="9073">MNSVCCRDSDNLPALMRLVAHLPRPETRGARLHFVAWALGASIVYSLKGYPVAAEKVIVSRPRGLGTAQHEGRRRFAQLFQG</sequence>
<proteinExistence type="predicted"/>
<evidence type="ECO:0000313" key="2">
    <source>
        <dbReference type="Proteomes" id="UP000800200"/>
    </source>
</evidence>
<reference evidence="1" key="1">
    <citation type="journal article" date="2020" name="Stud. Mycol.">
        <title>101 Dothideomycetes genomes: a test case for predicting lifestyles and emergence of pathogens.</title>
        <authorList>
            <person name="Haridas S."/>
            <person name="Albert R."/>
            <person name="Binder M."/>
            <person name="Bloem J."/>
            <person name="Labutti K."/>
            <person name="Salamov A."/>
            <person name="Andreopoulos B."/>
            <person name="Baker S."/>
            <person name="Barry K."/>
            <person name="Bills G."/>
            <person name="Bluhm B."/>
            <person name="Cannon C."/>
            <person name="Castanera R."/>
            <person name="Culley D."/>
            <person name="Daum C."/>
            <person name="Ezra D."/>
            <person name="Gonzalez J."/>
            <person name="Henrissat B."/>
            <person name="Kuo A."/>
            <person name="Liang C."/>
            <person name="Lipzen A."/>
            <person name="Lutzoni F."/>
            <person name="Magnuson J."/>
            <person name="Mondo S."/>
            <person name="Nolan M."/>
            <person name="Ohm R."/>
            <person name="Pangilinan J."/>
            <person name="Park H.-J."/>
            <person name="Ramirez L."/>
            <person name="Alfaro M."/>
            <person name="Sun H."/>
            <person name="Tritt A."/>
            <person name="Yoshinaga Y."/>
            <person name="Zwiers L.-H."/>
            <person name="Turgeon B."/>
            <person name="Goodwin S."/>
            <person name="Spatafora J."/>
            <person name="Crous P."/>
            <person name="Grigoriev I."/>
        </authorList>
    </citation>
    <scope>NUCLEOTIDE SEQUENCE</scope>
    <source>
        <strain evidence="1">CBS 207.26</strain>
    </source>
</reference>
<dbReference type="EMBL" id="ML994654">
    <property type="protein sequence ID" value="KAF2181050.1"/>
    <property type="molecule type" value="Genomic_DNA"/>
</dbReference>
<name>A0A6A6DSW0_9PEZI</name>
<keyword evidence="2" id="KW-1185">Reference proteome</keyword>
<dbReference type="Proteomes" id="UP000800200">
    <property type="component" value="Unassembled WGS sequence"/>
</dbReference>
<accession>A0A6A6DSW0</accession>